<protein>
    <submittedName>
        <fullName evidence="7">Putative serine protease PepD</fullName>
        <ecNumber evidence="7">3.4.21.-</ecNumber>
    </submittedName>
</protein>
<dbReference type="AlphaFoldDB" id="A0A7W7ME62"/>
<evidence type="ECO:0000259" key="5">
    <source>
        <dbReference type="PROSITE" id="PS50106"/>
    </source>
</evidence>
<sequence length="510" mass="51253">MNENETNPRPADAVADHSSTERVESEQPTLAQPPVAPQSGAPQSAAPQQHSAWAQSPWQQQQQPVSGQPVSAQPVSTQPVSAQPGQVPYSHPHYGYQAPQGYSPQAAGYQDYAQQQSAYHAWHAAAAAQAAGDGTVPPAWAAPQTTGAPRRPGSGRKVLLAGAAALLIALTAGGVGAATALALDGNNTVNTVQSGNSSVTRVVDRSSLAQIAAAVQDSVVSITTGSGEGSGVVLTADGYIVTNNHVVSTAQGSNVTVIFADGTKTQATIVGTDERTDLAVIKATGVSDLKAATFGDSAQIQVGDTVLALGSPLGLEGSVTAGIISAKDRTIQSGGEEQQSPFGGQQQQQQSGTTTMTGLLQTDAPINPGNSGGALVNTNGEVIGINSAIATSGSSTGNIGLGFAIPSNKAKQVAESLMQGKKVSHPALGVSVTDAENGGALISSVTGGSAADKAGLQTGDVVTEANGKAIDDSDDLVAVVQAGSVGEKMTLDFTRNGSKQTVTVTLQETQ</sequence>
<keyword evidence="9" id="KW-1185">Reference proteome</keyword>
<evidence type="ECO:0000313" key="6">
    <source>
        <dbReference type="EMBL" id="GIE41764.1"/>
    </source>
</evidence>
<dbReference type="Proteomes" id="UP000590511">
    <property type="component" value="Unassembled WGS sequence"/>
</dbReference>
<proteinExistence type="predicted"/>
<dbReference type="InterPro" id="IPR036034">
    <property type="entry name" value="PDZ_sf"/>
</dbReference>
<dbReference type="InterPro" id="IPR001940">
    <property type="entry name" value="Peptidase_S1C"/>
</dbReference>
<dbReference type="PANTHER" id="PTHR43343">
    <property type="entry name" value="PEPTIDASE S12"/>
    <property type="match status" value="1"/>
</dbReference>
<dbReference type="Pfam" id="PF13365">
    <property type="entry name" value="Trypsin_2"/>
    <property type="match status" value="1"/>
</dbReference>
<keyword evidence="2 7" id="KW-0378">Hydrolase</keyword>
<dbReference type="Gene3D" id="2.30.42.10">
    <property type="match status" value="1"/>
</dbReference>
<dbReference type="InterPro" id="IPR009003">
    <property type="entry name" value="Peptidase_S1_PA"/>
</dbReference>
<feature type="compositionally biased region" description="Low complexity" evidence="3">
    <location>
        <begin position="332"/>
        <end position="354"/>
    </location>
</feature>
<keyword evidence="4" id="KW-1133">Transmembrane helix</keyword>
<dbReference type="EMBL" id="JACHNC010000001">
    <property type="protein sequence ID" value="MBB4746942.1"/>
    <property type="molecule type" value="Genomic_DNA"/>
</dbReference>
<dbReference type="SUPFAM" id="SSF50494">
    <property type="entry name" value="Trypsin-like serine proteases"/>
    <property type="match status" value="1"/>
</dbReference>
<organism evidence="7 8">
    <name type="scientific">Actinoplanes lobatus</name>
    <dbReference type="NCBI Taxonomy" id="113568"/>
    <lineage>
        <taxon>Bacteria</taxon>
        <taxon>Bacillati</taxon>
        <taxon>Actinomycetota</taxon>
        <taxon>Actinomycetes</taxon>
        <taxon>Micromonosporales</taxon>
        <taxon>Micromonosporaceae</taxon>
        <taxon>Actinoplanes</taxon>
    </lineage>
</organism>
<evidence type="ECO:0000313" key="9">
    <source>
        <dbReference type="Proteomes" id="UP000631312"/>
    </source>
</evidence>
<dbReference type="EC" id="3.4.21.-" evidence="7"/>
<keyword evidence="1 7" id="KW-0645">Protease</keyword>
<dbReference type="SMART" id="SM00228">
    <property type="entry name" value="PDZ"/>
    <property type="match status" value="1"/>
</dbReference>
<evidence type="ECO:0000256" key="3">
    <source>
        <dbReference type="SAM" id="MobiDB-lite"/>
    </source>
</evidence>
<feature type="transmembrane region" description="Helical" evidence="4">
    <location>
        <begin position="158"/>
        <end position="183"/>
    </location>
</feature>
<comment type="caution">
    <text evidence="7">The sequence shown here is derived from an EMBL/GenBank/DDBJ whole genome shotgun (WGS) entry which is preliminary data.</text>
</comment>
<dbReference type="PANTHER" id="PTHR43343:SF3">
    <property type="entry name" value="PROTEASE DO-LIKE 8, CHLOROPLASTIC"/>
    <property type="match status" value="1"/>
</dbReference>
<dbReference type="SUPFAM" id="SSF50156">
    <property type="entry name" value="PDZ domain-like"/>
    <property type="match status" value="1"/>
</dbReference>
<dbReference type="EMBL" id="BOMP01000076">
    <property type="protein sequence ID" value="GIE41764.1"/>
    <property type="molecule type" value="Genomic_DNA"/>
</dbReference>
<dbReference type="InterPro" id="IPR051201">
    <property type="entry name" value="Chloro_Bact_Ser_Proteases"/>
</dbReference>
<name>A0A7W7ME62_9ACTN</name>
<gene>
    <name evidence="6" type="ORF">Alo02nite_46620</name>
    <name evidence="7" type="ORF">BJ964_001103</name>
</gene>
<dbReference type="Gene3D" id="2.40.10.120">
    <property type="match status" value="1"/>
</dbReference>
<evidence type="ECO:0000313" key="7">
    <source>
        <dbReference type="EMBL" id="MBB4746942.1"/>
    </source>
</evidence>
<dbReference type="PRINTS" id="PR00834">
    <property type="entry name" value="PROTEASES2C"/>
</dbReference>
<reference evidence="7 8" key="1">
    <citation type="submission" date="2020-08" db="EMBL/GenBank/DDBJ databases">
        <title>Sequencing the genomes of 1000 actinobacteria strains.</title>
        <authorList>
            <person name="Klenk H.-P."/>
        </authorList>
    </citation>
    <scope>NUCLEOTIDE SEQUENCE [LARGE SCALE GENOMIC DNA]</scope>
    <source>
        <strain evidence="7 8">DSM 43150</strain>
    </source>
</reference>
<evidence type="ECO:0000256" key="2">
    <source>
        <dbReference type="ARBA" id="ARBA00022801"/>
    </source>
</evidence>
<accession>A0A7W7ME62</accession>
<dbReference type="RefSeq" id="WP_188119664.1">
    <property type="nucleotide sequence ID" value="NZ_BOMP01000076.1"/>
</dbReference>
<evidence type="ECO:0000256" key="4">
    <source>
        <dbReference type="SAM" id="Phobius"/>
    </source>
</evidence>
<dbReference type="GO" id="GO:0004252">
    <property type="term" value="F:serine-type endopeptidase activity"/>
    <property type="evidence" value="ECO:0007669"/>
    <property type="project" value="InterPro"/>
</dbReference>
<dbReference type="InterPro" id="IPR001478">
    <property type="entry name" value="PDZ"/>
</dbReference>
<dbReference type="PROSITE" id="PS50106">
    <property type="entry name" value="PDZ"/>
    <property type="match status" value="1"/>
</dbReference>
<evidence type="ECO:0000313" key="8">
    <source>
        <dbReference type="Proteomes" id="UP000590511"/>
    </source>
</evidence>
<keyword evidence="4" id="KW-0472">Membrane</keyword>
<evidence type="ECO:0000256" key="1">
    <source>
        <dbReference type="ARBA" id="ARBA00022670"/>
    </source>
</evidence>
<reference evidence="6 9" key="2">
    <citation type="submission" date="2021-01" db="EMBL/GenBank/DDBJ databases">
        <title>Whole genome shotgun sequence of Actinoplanes lobatus NBRC 12513.</title>
        <authorList>
            <person name="Komaki H."/>
            <person name="Tamura T."/>
        </authorList>
    </citation>
    <scope>NUCLEOTIDE SEQUENCE [LARGE SCALE GENOMIC DNA]</scope>
    <source>
        <strain evidence="6 9">NBRC 12513</strain>
    </source>
</reference>
<feature type="domain" description="PDZ" evidence="5">
    <location>
        <begin position="417"/>
        <end position="497"/>
    </location>
</feature>
<dbReference type="Pfam" id="PF13180">
    <property type="entry name" value="PDZ_2"/>
    <property type="match status" value="1"/>
</dbReference>
<dbReference type="GO" id="GO:0006508">
    <property type="term" value="P:proteolysis"/>
    <property type="evidence" value="ECO:0007669"/>
    <property type="project" value="UniProtKB-KW"/>
</dbReference>
<feature type="region of interest" description="Disordered" evidence="3">
    <location>
        <begin position="330"/>
        <end position="354"/>
    </location>
</feature>
<feature type="compositionally biased region" description="Basic and acidic residues" evidence="3">
    <location>
        <begin position="14"/>
        <end position="25"/>
    </location>
</feature>
<keyword evidence="4" id="KW-0812">Transmembrane</keyword>
<dbReference type="Proteomes" id="UP000631312">
    <property type="component" value="Unassembled WGS sequence"/>
</dbReference>
<feature type="compositionally biased region" description="Low complexity" evidence="3">
    <location>
        <begin position="37"/>
        <end position="76"/>
    </location>
</feature>
<feature type="region of interest" description="Disordered" evidence="3">
    <location>
        <begin position="1"/>
        <end position="102"/>
    </location>
</feature>